<feature type="region of interest" description="Disordered" evidence="1">
    <location>
        <begin position="34"/>
        <end position="54"/>
    </location>
</feature>
<dbReference type="PATRIC" id="fig|1423775.4.peg.2412"/>
<proteinExistence type="predicted"/>
<dbReference type="AlphaFoldDB" id="A0A0R1KAY4"/>
<protein>
    <recommendedName>
        <fullName evidence="3">WxL domain-containing protein</fullName>
    </recommendedName>
</protein>
<dbReference type="Pfam" id="PF13731">
    <property type="entry name" value="WxL"/>
    <property type="match status" value="1"/>
</dbReference>
<dbReference type="RefSeq" id="WP_056979866.1">
    <property type="nucleotide sequence ID" value="NZ_AZDZ01000022.1"/>
</dbReference>
<dbReference type="eggNOG" id="ENOG5032QCV">
    <property type="taxonomic scope" value="Bacteria"/>
</dbReference>
<keyword evidence="5" id="KW-1185">Reference proteome</keyword>
<evidence type="ECO:0000313" key="4">
    <source>
        <dbReference type="EMBL" id="KRK78595.1"/>
    </source>
</evidence>
<comment type="caution">
    <text evidence="4">The sequence shown here is derived from an EMBL/GenBank/DDBJ whole genome shotgun (WGS) entry which is preliminary data.</text>
</comment>
<reference evidence="4 5" key="1">
    <citation type="journal article" date="2015" name="Genome Announc.">
        <title>Expanding the biotechnology potential of lactobacilli through comparative genomics of 213 strains and associated genera.</title>
        <authorList>
            <person name="Sun Z."/>
            <person name="Harris H.M."/>
            <person name="McCann A."/>
            <person name="Guo C."/>
            <person name="Argimon S."/>
            <person name="Zhang W."/>
            <person name="Yang X."/>
            <person name="Jeffery I.B."/>
            <person name="Cooney J.C."/>
            <person name="Kagawa T.F."/>
            <person name="Liu W."/>
            <person name="Song Y."/>
            <person name="Salvetti E."/>
            <person name="Wrobel A."/>
            <person name="Rasinkangas P."/>
            <person name="Parkhill J."/>
            <person name="Rea M.C."/>
            <person name="O'Sullivan O."/>
            <person name="Ritari J."/>
            <person name="Douillard F.P."/>
            <person name="Paul Ross R."/>
            <person name="Yang R."/>
            <person name="Briner A.E."/>
            <person name="Felis G.E."/>
            <person name="de Vos W.M."/>
            <person name="Barrangou R."/>
            <person name="Klaenhammer T.R."/>
            <person name="Caufield P.W."/>
            <person name="Cui Y."/>
            <person name="Zhang H."/>
            <person name="O'Toole P.W."/>
        </authorList>
    </citation>
    <scope>NUCLEOTIDE SEQUENCE [LARGE SCALE GENOMIC DNA]</scope>
    <source>
        <strain evidence="4 5">DSM 19682</strain>
    </source>
</reference>
<feature type="signal peptide" evidence="2">
    <location>
        <begin position="1"/>
        <end position="28"/>
    </location>
</feature>
<evidence type="ECO:0000259" key="3">
    <source>
        <dbReference type="Pfam" id="PF13731"/>
    </source>
</evidence>
<dbReference type="STRING" id="1423775.FD03_GL002371"/>
<sequence length="213" mass="21112">MKKLIKGTAVLGAIAVGVASTLVTVAAATTTPTYTTSTTLATPTNPAPQTTTTDATLSTTQTLSLDAAPTISFGNQLYSVAKNTYASTSISKLALTNPGFSTGWTVTAAASPFTNTSGTGAGLTGATLTLDNTSTAPITADDSTNVSTLPSYISSPDDLSAGATKVEDAAAGAGVGAYTTTYAPTDASLYVPAGNLQGSYSSTVTWTLTDAPS</sequence>
<evidence type="ECO:0000256" key="1">
    <source>
        <dbReference type="SAM" id="MobiDB-lite"/>
    </source>
</evidence>
<evidence type="ECO:0000313" key="5">
    <source>
        <dbReference type="Proteomes" id="UP000051248"/>
    </source>
</evidence>
<dbReference type="OrthoDB" id="2282798at2"/>
<evidence type="ECO:0000256" key="2">
    <source>
        <dbReference type="SAM" id="SignalP"/>
    </source>
</evidence>
<accession>A0A0R1KAY4</accession>
<name>A0A0R1KAY4_9LACO</name>
<dbReference type="Proteomes" id="UP000051248">
    <property type="component" value="Unassembled WGS sequence"/>
</dbReference>
<dbReference type="InterPro" id="IPR027994">
    <property type="entry name" value="WxL_dom"/>
</dbReference>
<dbReference type="EMBL" id="AZDZ01000022">
    <property type="protein sequence ID" value="KRK78595.1"/>
    <property type="molecule type" value="Genomic_DNA"/>
</dbReference>
<organism evidence="4 5">
    <name type="scientific">Companilactobacillus nodensis DSM 19682 = JCM 14932 = NBRC 107160</name>
    <dbReference type="NCBI Taxonomy" id="1423775"/>
    <lineage>
        <taxon>Bacteria</taxon>
        <taxon>Bacillati</taxon>
        <taxon>Bacillota</taxon>
        <taxon>Bacilli</taxon>
        <taxon>Lactobacillales</taxon>
        <taxon>Lactobacillaceae</taxon>
        <taxon>Companilactobacillus</taxon>
    </lineage>
</organism>
<keyword evidence="2" id="KW-0732">Signal</keyword>
<feature type="chain" id="PRO_5038388958" description="WxL domain-containing protein" evidence="2">
    <location>
        <begin position="29"/>
        <end position="213"/>
    </location>
</feature>
<gene>
    <name evidence="4" type="ORF">FD03_GL002371</name>
</gene>
<feature type="domain" description="WxL" evidence="3">
    <location>
        <begin position="39"/>
        <end position="212"/>
    </location>
</feature>